<organism evidence="4 5">
    <name type="scientific">Halorubrum kocurii JCM 14978</name>
    <dbReference type="NCBI Taxonomy" id="1230456"/>
    <lineage>
        <taxon>Archaea</taxon>
        <taxon>Methanobacteriati</taxon>
        <taxon>Methanobacteriota</taxon>
        <taxon>Stenosarchaea group</taxon>
        <taxon>Halobacteria</taxon>
        <taxon>Halobacteriales</taxon>
        <taxon>Haloferacaceae</taxon>
        <taxon>Halorubrum</taxon>
    </lineage>
</organism>
<dbReference type="InterPro" id="IPR000644">
    <property type="entry name" value="CBS_dom"/>
</dbReference>
<gene>
    <name evidence="4" type="ORF">C468_05458</name>
</gene>
<accession>M0P725</accession>
<dbReference type="AlphaFoldDB" id="M0P725"/>
<feature type="compositionally biased region" description="Low complexity" evidence="2">
    <location>
        <begin position="189"/>
        <end position="199"/>
    </location>
</feature>
<dbReference type="OrthoDB" id="9280at2157"/>
<dbReference type="Gene3D" id="3.10.580.10">
    <property type="entry name" value="CBS-domain"/>
    <property type="match status" value="3"/>
</dbReference>
<comment type="caution">
    <text evidence="4">The sequence shown here is derived from an EMBL/GenBank/DDBJ whole genome shotgun (WGS) entry which is preliminary data.</text>
</comment>
<feature type="domain" description="CBS" evidence="3">
    <location>
        <begin position="68"/>
        <end position="115"/>
    </location>
</feature>
<keyword evidence="5" id="KW-1185">Reference proteome</keyword>
<dbReference type="PATRIC" id="fig|1230456.3.peg.1058"/>
<evidence type="ECO:0000256" key="2">
    <source>
        <dbReference type="SAM" id="MobiDB-lite"/>
    </source>
</evidence>
<dbReference type="EMBL" id="AOJH01000040">
    <property type="protein sequence ID" value="EMA65861.1"/>
    <property type="molecule type" value="Genomic_DNA"/>
</dbReference>
<dbReference type="PANTHER" id="PTHR43080">
    <property type="entry name" value="CBS DOMAIN-CONTAINING PROTEIN CBSX3, MITOCHONDRIAL"/>
    <property type="match status" value="1"/>
</dbReference>
<evidence type="ECO:0000259" key="3">
    <source>
        <dbReference type="SMART" id="SM00116"/>
    </source>
</evidence>
<evidence type="ECO:0000313" key="5">
    <source>
        <dbReference type="Proteomes" id="UP000011546"/>
    </source>
</evidence>
<dbReference type="Gene3D" id="3.30.160.100">
    <property type="entry name" value="Ribosome hibernation promotion factor-like"/>
    <property type="match status" value="1"/>
</dbReference>
<name>M0P725_9EURY</name>
<proteinExistence type="predicted"/>
<dbReference type="SUPFAM" id="SSF54631">
    <property type="entry name" value="CBS-domain pair"/>
    <property type="match status" value="2"/>
</dbReference>
<dbReference type="Pfam" id="PF00571">
    <property type="entry name" value="CBS"/>
    <property type="match status" value="4"/>
</dbReference>
<keyword evidence="1" id="KW-0129">CBS domain</keyword>
<reference evidence="4 5" key="1">
    <citation type="journal article" date="2014" name="PLoS Genet.">
        <title>Phylogenetically driven sequencing of extremely halophilic archaea reveals strategies for static and dynamic osmo-response.</title>
        <authorList>
            <person name="Becker E.A."/>
            <person name="Seitzer P.M."/>
            <person name="Tritt A."/>
            <person name="Larsen D."/>
            <person name="Krusor M."/>
            <person name="Yao A.I."/>
            <person name="Wu D."/>
            <person name="Madern D."/>
            <person name="Eisen J.A."/>
            <person name="Darling A.E."/>
            <person name="Facciotti M.T."/>
        </authorList>
    </citation>
    <scope>NUCLEOTIDE SEQUENCE [LARGE SCALE GENOMIC DNA]</scope>
    <source>
        <strain evidence="4 5">JCM 14978</strain>
    </source>
</reference>
<dbReference type="InterPro" id="IPR051257">
    <property type="entry name" value="Diverse_CBS-Domain"/>
</dbReference>
<feature type="domain" description="CBS" evidence="3">
    <location>
        <begin position="130"/>
        <end position="177"/>
    </location>
</feature>
<feature type="region of interest" description="Disordered" evidence="2">
    <location>
        <begin position="183"/>
        <end position="208"/>
    </location>
</feature>
<dbReference type="PANTHER" id="PTHR43080:SF2">
    <property type="entry name" value="CBS DOMAIN-CONTAINING PROTEIN"/>
    <property type="match status" value="1"/>
</dbReference>
<sequence>MEITDIVSTEYVKLPPDAPVSKLVGTFDDPSVAGVVVYGEKFEGVVTRRQLASSHHQPDQKLKSVVWNVPRVTPDEDVRRVARLMIDGGSRLLPVFDDDELIGVVTADDLLENVKRFLDAATVDEAYSPDAITIEPRTSVGEALNVFRENRITHIPVVEDDTAVGILSLYDVMDLTVRSAVRSQGGDAGDTQADTDGTAVSDGRTQRGGFGAREGELARVIDLPVRDVMASPVRAIAPDRTLETAVEELFEIGASSLVVERDGELAGIVTKTDILDSLTWEADETRAVQVYNADLLDDVEYGEIVEMIEKFDDRDHGMEILDAKVHLHKHDEKLRGTPLLLARIRLHTDQGLYIASAEGYGASHALNQTRDALERQIRDKKTYGRNKKPRNEEFWEKRFGWILEGAE</sequence>
<evidence type="ECO:0000313" key="4">
    <source>
        <dbReference type="EMBL" id="EMA65861.1"/>
    </source>
</evidence>
<evidence type="ECO:0000256" key="1">
    <source>
        <dbReference type="ARBA" id="ARBA00023122"/>
    </source>
</evidence>
<dbReference type="STRING" id="1230456.C468_05458"/>
<feature type="domain" description="CBS" evidence="3">
    <location>
        <begin position="232"/>
        <end position="279"/>
    </location>
</feature>
<dbReference type="RefSeq" id="WP_008847827.1">
    <property type="nucleotide sequence ID" value="NZ_AOJH01000040.1"/>
</dbReference>
<dbReference type="InterPro" id="IPR046342">
    <property type="entry name" value="CBS_dom_sf"/>
</dbReference>
<dbReference type="Proteomes" id="UP000011546">
    <property type="component" value="Unassembled WGS sequence"/>
</dbReference>
<dbReference type="SUPFAM" id="SSF69754">
    <property type="entry name" value="Ribosome binding protein Y (YfiA homologue)"/>
    <property type="match status" value="1"/>
</dbReference>
<dbReference type="SMART" id="SM00116">
    <property type="entry name" value="CBS"/>
    <property type="match status" value="3"/>
</dbReference>
<protein>
    <submittedName>
        <fullName evidence="4">Putative signal transduction protein</fullName>
    </submittedName>
</protein>
<dbReference type="InterPro" id="IPR036567">
    <property type="entry name" value="RHF-like"/>
</dbReference>